<gene>
    <name evidence="1" type="ORF">UFOVP1619_12</name>
</gene>
<organism evidence="1">
    <name type="scientific">uncultured Caudovirales phage</name>
    <dbReference type="NCBI Taxonomy" id="2100421"/>
    <lineage>
        <taxon>Viruses</taxon>
        <taxon>Duplodnaviria</taxon>
        <taxon>Heunggongvirae</taxon>
        <taxon>Uroviricota</taxon>
        <taxon>Caudoviricetes</taxon>
        <taxon>Peduoviridae</taxon>
        <taxon>Maltschvirus</taxon>
        <taxon>Maltschvirus maltsch</taxon>
    </lineage>
</organism>
<accession>A0A6J5SXQ9</accession>
<sequence length="208" mass="22222">MNDMSAVIVPKSDQLNADSLISGPITITIESVEINPGKEQPVAIRYVGDNGKPYKPCKSMCKVMVYIWGADASEYTGRSMTLYGDPKVKWGGMEVGGIRISHMTHLAAPRAMALTETKGKKAVFVVNPLVIAAPKPDKAIAVAEALIARIVEADEAGLAALTGDAKVIEQRAWLAAKRPELANRVDVAVGDALALFETVEAESDQMET</sequence>
<name>A0A6J5SXQ9_9CAUD</name>
<evidence type="ECO:0000313" key="1">
    <source>
        <dbReference type="EMBL" id="CAB4219411.1"/>
    </source>
</evidence>
<reference evidence="1" key="1">
    <citation type="submission" date="2020-05" db="EMBL/GenBank/DDBJ databases">
        <authorList>
            <person name="Chiriac C."/>
            <person name="Salcher M."/>
            <person name="Ghai R."/>
            <person name="Kavagutti S V."/>
        </authorList>
    </citation>
    <scope>NUCLEOTIDE SEQUENCE</scope>
</reference>
<proteinExistence type="predicted"/>
<protein>
    <submittedName>
        <fullName evidence="1">Uncharacterized protein</fullName>
    </submittedName>
</protein>
<dbReference type="EMBL" id="LR797479">
    <property type="protein sequence ID" value="CAB4219411.1"/>
    <property type="molecule type" value="Genomic_DNA"/>
</dbReference>